<gene>
    <name evidence="2" type="ORF">DILT_LOCUS5937</name>
</gene>
<sequence length="313" mass="35093">MVELNDLSQCEYLIHTYTPSAESSLVGSPPRVTHRLGSPKKKNSENLRDKIDKTSVVIRDDEEILPIIVCPKLQEVVLEGNPITTQRTKISRQVEEILSRRCGVNIQIEKLGAKDAERRFGERLRKKNNRKVPKMDIRSEYKVKSRLPSLKKLDVDEALRKQREKDKQRNSASSISINRDSQSGEEPSDKTSPNTISDLVSTESRSKQYSSVVVQPNNGKDTSVDSCFVTQLDVEADPVVTNEESVVQPVPCPLLPDLDTSIDLSTLPTTIQNCLKELRDLVSCDDLHLAKMFKPLNMNKENEKGVAKSGVSL</sequence>
<accession>A0A3P7NX21</accession>
<name>A0A3P7NX21_DIBLA</name>
<keyword evidence="3" id="KW-1185">Reference proteome</keyword>
<dbReference type="AlphaFoldDB" id="A0A3P7NX21"/>
<dbReference type="OrthoDB" id="1687175at2759"/>
<feature type="region of interest" description="Disordered" evidence="1">
    <location>
        <begin position="161"/>
        <end position="218"/>
    </location>
</feature>
<protein>
    <submittedName>
        <fullName evidence="2">Uncharacterized protein</fullName>
    </submittedName>
</protein>
<evidence type="ECO:0000313" key="3">
    <source>
        <dbReference type="Proteomes" id="UP000281553"/>
    </source>
</evidence>
<dbReference type="Proteomes" id="UP000281553">
    <property type="component" value="Unassembled WGS sequence"/>
</dbReference>
<organism evidence="2 3">
    <name type="scientific">Dibothriocephalus latus</name>
    <name type="common">Fish tapeworm</name>
    <name type="synonym">Diphyllobothrium latum</name>
    <dbReference type="NCBI Taxonomy" id="60516"/>
    <lineage>
        <taxon>Eukaryota</taxon>
        <taxon>Metazoa</taxon>
        <taxon>Spiralia</taxon>
        <taxon>Lophotrochozoa</taxon>
        <taxon>Platyhelminthes</taxon>
        <taxon>Cestoda</taxon>
        <taxon>Eucestoda</taxon>
        <taxon>Diphyllobothriidea</taxon>
        <taxon>Diphyllobothriidae</taxon>
        <taxon>Dibothriocephalus</taxon>
    </lineage>
</organism>
<feature type="region of interest" description="Disordered" evidence="1">
    <location>
        <begin position="21"/>
        <end position="48"/>
    </location>
</feature>
<evidence type="ECO:0000313" key="2">
    <source>
        <dbReference type="EMBL" id="VDN10106.1"/>
    </source>
</evidence>
<feature type="compositionally biased region" description="Basic residues" evidence="1">
    <location>
        <begin position="32"/>
        <end position="41"/>
    </location>
</feature>
<proteinExistence type="predicted"/>
<reference evidence="2 3" key="1">
    <citation type="submission" date="2018-11" db="EMBL/GenBank/DDBJ databases">
        <authorList>
            <consortium name="Pathogen Informatics"/>
        </authorList>
    </citation>
    <scope>NUCLEOTIDE SEQUENCE [LARGE SCALE GENOMIC DNA]</scope>
</reference>
<evidence type="ECO:0000256" key="1">
    <source>
        <dbReference type="SAM" id="MobiDB-lite"/>
    </source>
</evidence>
<feature type="compositionally biased region" description="Polar residues" evidence="1">
    <location>
        <begin position="170"/>
        <end position="218"/>
    </location>
</feature>
<dbReference type="EMBL" id="UYRU01048481">
    <property type="protein sequence ID" value="VDN10106.1"/>
    <property type="molecule type" value="Genomic_DNA"/>
</dbReference>